<dbReference type="GO" id="GO:0000724">
    <property type="term" value="P:double-strand break repair via homologous recombination"/>
    <property type="evidence" value="ECO:0007669"/>
    <property type="project" value="UniProtKB-UniRule"/>
</dbReference>
<keyword evidence="3" id="KW-0540">Nuclease</keyword>
<dbReference type="CDD" id="cd18809">
    <property type="entry name" value="SF1_C_RecD"/>
    <property type="match status" value="1"/>
</dbReference>
<keyword evidence="3" id="KW-0227">DNA damage</keyword>
<keyword evidence="3" id="KW-0234">DNA repair</keyword>
<comment type="subunit">
    <text evidence="3">Heterotrimer of RecB, RecC and RecD. All subunits contribute to DNA-binding.</text>
</comment>
<feature type="binding site" evidence="3">
    <location>
        <begin position="132"/>
        <end position="139"/>
    </location>
    <ligand>
        <name>ATP</name>
        <dbReference type="ChEBI" id="CHEBI:30616"/>
    </ligand>
</feature>
<dbReference type="InterPro" id="IPR003593">
    <property type="entry name" value="AAA+_ATPase"/>
</dbReference>
<evidence type="ECO:0000313" key="6">
    <source>
        <dbReference type="Proteomes" id="UP000054051"/>
    </source>
</evidence>
<protein>
    <recommendedName>
        <fullName evidence="3">RecBCD enzyme subunit RecD</fullName>
        <ecNumber evidence="3">5.6.2.3</ecNumber>
    </recommendedName>
    <alternativeName>
        <fullName evidence="3">DNA 5'-3' helicase subunit RecD</fullName>
    </alternativeName>
    <alternativeName>
        <fullName evidence="3">Exonuclease V subunit RecD</fullName>
        <shortName evidence="3">ExoV subunit RecD</shortName>
    </alternativeName>
    <alternativeName>
        <fullName evidence="3">Helicase/nuclease RecBCD subunit RecD</fullName>
    </alternativeName>
</protein>
<evidence type="ECO:0000313" key="5">
    <source>
        <dbReference type="EMBL" id="CCD28869.1"/>
    </source>
</evidence>
<keyword evidence="3 5" id="KW-0378">Hydrolase</keyword>
<keyword evidence="2 3" id="KW-0067">ATP-binding</keyword>
<dbReference type="GO" id="GO:0003677">
    <property type="term" value="F:DNA binding"/>
    <property type="evidence" value="ECO:0007669"/>
    <property type="project" value="UniProtKB-UniRule"/>
</dbReference>
<dbReference type="GO" id="GO:0016887">
    <property type="term" value="F:ATP hydrolysis activity"/>
    <property type="evidence" value="ECO:0007669"/>
    <property type="project" value="RHEA"/>
</dbReference>
<dbReference type="Proteomes" id="UP000054051">
    <property type="component" value="Unassembled WGS sequence"/>
</dbReference>
<dbReference type="Pfam" id="PF13538">
    <property type="entry name" value="UvrD_C_2"/>
    <property type="match status" value="1"/>
</dbReference>
<evidence type="ECO:0000256" key="2">
    <source>
        <dbReference type="ARBA" id="ARBA00022840"/>
    </source>
</evidence>
<dbReference type="NCBIfam" id="TIGR01447">
    <property type="entry name" value="recD"/>
    <property type="match status" value="1"/>
</dbReference>
<dbReference type="GO" id="GO:0008854">
    <property type="term" value="F:exodeoxyribonuclease V activity"/>
    <property type="evidence" value="ECO:0007669"/>
    <property type="project" value="InterPro"/>
</dbReference>
<dbReference type="RefSeq" id="WP_006682132.1">
    <property type="nucleotide sequence ID" value="NZ_CAFB01000035.1"/>
</dbReference>
<dbReference type="eggNOG" id="COG0507">
    <property type="taxonomic scope" value="Bacteria"/>
</dbReference>
<dbReference type="HAMAP" id="MF_01487">
    <property type="entry name" value="RecD"/>
    <property type="match status" value="1"/>
</dbReference>
<dbReference type="SMART" id="SM00382">
    <property type="entry name" value="AAA"/>
    <property type="match status" value="1"/>
</dbReference>
<comment type="miscellaneous">
    <text evidence="3">In the RecBCD complex, RecB has a slow 3'-5' helicase, an exonuclease activity and loads RecA onto ssDNA, RecD has a fast 5'-3' helicase activity, while RecC stimulates the ATPase and processivity of the RecB helicase and contributes to recognition of the Chi site.</text>
</comment>
<keyword evidence="6" id="KW-1185">Reference proteome</keyword>
<dbReference type="Gene3D" id="3.40.50.300">
    <property type="entry name" value="P-loop containing nucleotide triphosphate hydrolases"/>
    <property type="match status" value="3"/>
</dbReference>
<dbReference type="SUPFAM" id="SSF52540">
    <property type="entry name" value="P-loop containing nucleoside triphosphate hydrolases"/>
    <property type="match status" value="2"/>
</dbReference>
<dbReference type="GO" id="GO:0043139">
    <property type="term" value="F:5'-3' DNA helicase activity"/>
    <property type="evidence" value="ECO:0007669"/>
    <property type="project" value="UniProtKB-UniRule"/>
</dbReference>
<evidence type="ECO:0000256" key="1">
    <source>
        <dbReference type="ARBA" id="ARBA00022741"/>
    </source>
</evidence>
<feature type="domain" description="AAA+ ATPase" evidence="4">
    <location>
        <begin position="124"/>
        <end position="253"/>
    </location>
</feature>
<dbReference type="EC" id="5.6.2.3" evidence="3"/>
<dbReference type="GO" id="GO:0005524">
    <property type="term" value="F:ATP binding"/>
    <property type="evidence" value="ECO:0007669"/>
    <property type="project" value="UniProtKB-UniRule"/>
</dbReference>
<dbReference type="GO" id="GO:0017116">
    <property type="term" value="F:single-stranded DNA helicase activity"/>
    <property type="evidence" value="ECO:0007669"/>
    <property type="project" value="TreeGrafter"/>
</dbReference>
<comment type="caution">
    <text evidence="5">The sequence shown here is derived from an EMBL/GenBank/DDBJ whole genome shotgun (WGS) entry which is preliminary data.</text>
</comment>
<keyword evidence="3" id="KW-0413">Isomerase</keyword>
<dbReference type="GO" id="GO:0009338">
    <property type="term" value="C:exodeoxyribonuclease V complex"/>
    <property type="evidence" value="ECO:0007669"/>
    <property type="project" value="InterPro"/>
</dbReference>
<keyword evidence="3" id="KW-0269">Exonuclease</keyword>
<dbReference type="PANTHER" id="PTHR43788">
    <property type="entry name" value="DNA2/NAM7 HELICASE FAMILY MEMBER"/>
    <property type="match status" value="1"/>
</dbReference>
<dbReference type="Pfam" id="PF13604">
    <property type="entry name" value="AAA_30"/>
    <property type="match status" value="1"/>
</dbReference>
<name>G2J7X4_9BURK</name>
<dbReference type="InterPro" id="IPR006344">
    <property type="entry name" value="RecD"/>
</dbReference>
<dbReference type="InterPro" id="IPR027785">
    <property type="entry name" value="UvrD-like_helicase_C"/>
</dbReference>
<keyword evidence="3" id="KW-0238">DNA-binding</keyword>
<dbReference type="OrthoDB" id="9803432at2"/>
<sequence>MNTATDNGLDIAANQFAQQFGLLACQLGAPAAARRACMRAAQQLIRAQARGDLCIWVEKLLGGEFTTLAGLRAALLESALVCDGRDDDAELRPLVLDADGRLYLARYYAFERRIAHGIAALARARRLTMISGGPGTGKTTAVMKMLAEALAHTPALRVALAAPTGKAAQRMLDALAAHAARLPAALAKRLPQQAFTLHRLLRAHAMLPYDWVIVDEASMLDSALAAQLLGALAPQSRLILLGDPNQLAAVNAGAVFAELAAPAACIEDLHPCITVLTRNYRFGSDSVIGQLAQAVCDGRARDALATLPYDTTAIRPGQTDGASLFWIDDIQNLSISALEYLAAGFEPYIAALADTVRGASSTPDPAPLFDALNRYRALAAVRFGPRGVDALNAMLAAHVRIHVHGSGMASDELWFAGRPVMIARNDYALGLFNGDTGIALPARDGMRVFFQTPDGGARAFSPMILPPHETAFALTVHKSQGTEFERIAFVLPAANAPEDLTARPLTRELVYTAITRARQSITILGAPDVFAQAIEARTMRMQGLAARLREIMDA</sequence>
<proteinExistence type="inferred from homology"/>
<keyword evidence="1 3" id="KW-0547">Nucleotide-binding</keyword>
<dbReference type="PANTHER" id="PTHR43788:SF6">
    <property type="entry name" value="DNA HELICASE B"/>
    <property type="match status" value="1"/>
</dbReference>
<evidence type="ECO:0000256" key="3">
    <source>
        <dbReference type="HAMAP-Rule" id="MF_01487"/>
    </source>
</evidence>
<comment type="function">
    <text evidence="3">A helicase/nuclease that prepares dsDNA breaks (DSB) for recombinational DNA repair. Binds to DSBs and unwinds DNA via a highly rapid and processive ATP-dependent bidirectional helicase activity. Unwinds dsDNA until it encounters a Chi (crossover hotspot instigator) sequence from the 3' direction. Cuts ssDNA a few nucleotides 3' to the Chi site. The properties and activities of the enzyme are changed at Chi. The Chi-altered holoenzyme produces a long 3'-ssDNA overhang and facilitates RecA-binding to the ssDNA for homologous DNA recombination and repair. Holoenzyme degrades any linearized DNA that is unable to undergo homologous recombination. In the holoenzyme this subunit has ssDNA-dependent ATPase and 5'-3' helicase activity. When added to pre-assembled RecBC greatly stimulates nuclease activity and augments holoenzyme processivity. Negatively regulates the RecA-loading ability of RecBCD.</text>
</comment>
<keyword evidence="3" id="KW-0347">Helicase</keyword>
<gene>
    <name evidence="3 5" type="primary">recD</name>
    <name evidence="5" type="ORF">CAGGBEG34_190036</name>
</gene>
<organism evidence="5 6">
    <name type="scientific">Candidatus Glomeribacter gigasporarum BEG34</name>
    <dbReference type="NCBI Taxonomy" id="1070319"/>
    <lineage>
        <taxon>Bacteria</taxon>
        <taxon>Pseudomonadati</taxon>
        <taxon>Pseudomonadota</taxon>
        <taxon>Betaproteobacteria</taxon>
        <taxon>Burkholderiales</taxon>
        <taxon>Burkholderiaceae</taxon>
        <taxon>Candidatus Glomeribacter</taxon>
    </lineage>
</organism>
<dbReference type="EMBL" id="CAFB01000035">
    <property type="protein sequence ID" value="CCD28869.1"/>
    <property type="molecule type" value="Genomic_DNA"/>
</dbReference>
<dbReference type="AlphaFoldDB" id="G2J7X4"/>
<dbReference type="CDD" id="cd17933">
    <property type="entry name" value="DEXSc_RecD-like"/>
    <property type="match status" value="1"/>
</dbReference>
<evidence type="ECO:0000259" key="4">
    <source>
        <dbReference type="SMART" id="SM00382"/>
    </source>
</evidence>
<dbReference type="STRING" id="1070319.CAGGBEG34_190036"/>
<dbReference type="InterPro" id="IPR050534">
    <property type="entry name" value="Coronavir_polyprotein_1ab"/>
</dbReference>
<comment type="similarity">
    <text evidence="3">Belongs to the RecD family.</text>
</comment>
<accession>G2J7X4</accession>
<comment type="catalytic activity">
    <reaction evidence="3">
        <text>ATP + H2O = ADP + phosphate + H(+)</text>
        <dbReference type="Rhea" id="RHEA:13065"/>
        <dbReference type="ChEBI" id="CHEBI:15377"/>
        <dbReference type="ChEBI" id="CHEBI:15378"/>
        <dbReference type="ChEBI" id="CHEBI:30616"/>
        <dbReference type="ChEBI" id="CHEBI:43474"/>
        <dbReference type="ChEBI" id="CHEBI:456216"/>
        <dbReference type="EC" id="5.6.2.3"/>
    </reaction>
</comment>
<reference evidence="5 6" key="1">
    <citation type="submission" date="2011-08" db="EMBL/GenBank/DDBJ databases">
        <title>The genome of the obligate endobacterium of an arbuscular mycorrhizal fungus reveals an interphylum network of nutritional interactions.</title>
        <authorList>
            <person name="Ghignone S."/>
            <person name="Salvioli A."/>
            <person name="Anca I."/>
            <person name="Lumini E."/>
            <person name="Ortu G."/>
            <person name="Petiti L."/>
            <person name="Cruveiller S."/>
            <person name="Bianciotto V."/>
            <person name="Piffanelli P."/>
            <person name="Lanfranco L."/>
            <person name="Bonfante P."/>
        </authorList>
    </citation>
    <scope>NUCLEOTIDE SEQUENCE [LARGE SCALE GENOMIC DNA]</scope>
    <source>
        <strain evidence="5 6">BEG34</strain>
    </source>
</reference>
<dbReference type="InterPro" id="IPR027417">
    <property type="entry name" value="P-loop_NTPase"/>
</dbReference>